<keyword evidence="5" id="KW-1185">Reference proteome</keyword>
<evidence type="ECO:0000256" key="1">
    <source>
        <dbReference type="SAM" id="Coils"/>
    </source>
</evidence>
<evidence type="ECO:0000313" key="4">
    <source>
        <dbReference type="EMBL" id="WWC71680.1"/>
    </source>
</evidence>
<reference evidence="4" key="4">
    <citation type="submission" date="2024-02" db="EMBL/GenBank/DDBJ databases">
        <title>Comparative genomics of Cryptococcus and Kwoniella reveals pathogenesis evolution and contrasting modes of karyotype evolution via chromosome fusion or intercentromeric recombination.</title>
        <authorList>
            <person name="Coelho M.A."/>
            <person name="David-Palma M."/>
            <person name="Shea T."/>
            <person name="Bowers K."/>
            <person name="McGinley-Smith S."/>
            <person name="Mohammad A.W."/>
            <person name="Gnirke A."/>
            <person name="Yurkov A.M."/>
            <person name="Nowrousian M."/>
            <person name="Sun S."/>
            <person name="Cuomo C.A."/>
            <person name="Heitman J."/>
        </authorList>
    </citation>
    <scope>NUCLEOTIDE SEQUENCE</scope>
    <source>
        <strain evidence="4">CBS 10737</strain>
    </source>
</reference>
<proteinExistence type="predicted"/>
<keyword evidence="1" id="KW-0175">Coiled coil</keyword>
<reference evidence="4" key="2">
    <citation type="submission" date="2013-07" db="EMBL/GenBank/DDBJ databases">
        <authorList>
            <consortium name="The Broad Institute Genome Sequencing Platform"/>
            <person name="Cuomo C."/>
            <person name="Litvintseva A."/>
            <person name="Chen Y."/>
            <person name="Heitman J."/>
            <person name="Sun S."/>
            <person name="Springer D."/>
            <person name="Dromer F."/>
            <person name="Young S.K."/>
            <person name="Zeng Q."/>
            <person name="Gargeya S."/>
            <person name="Fitzgerald M."/>
            <person name="Abouelleil A."/>
            <person name="Alvarado L."/>
            <person name="Berlin A.M."/>
            <person name="Chapman S.B."/>
            <person name="Dewar J."/>
            <person name="Goldberg J."/>
            <person name="Griggs A."/>
            <person name="Gujja S."/>
            <person name="Hansen M."/>
            <person name="Howarth C."/>
            <person name="Imamovic A."/>
            <person name="Larimer J."/>
            <person name="McCowan C."/>
            <person name="Murphy C."/>
            <person name="Pearson M."/>
            <person name="Priest M."/>
            <person name="Roberts A."/>
            <person name="Saif S."/>
            <person name="Shea T."/>
            <person name="Sykes S."/>
            <person name="Wortman J."/>
            <person name="Nusbaum C."/>
            <person name="Birren B."/>
        </authorList>
    </citation>
    <scope>NUCLEOTIDE SEQUENCE</scope>
    <source>
        <strain evidence="4">CBS 10737</strain>
    </source>
</reference>
<reference evidence="3" key="1">
    <citation type="submission" date="2013-07" db="EMBL/GenBank/DDBJ databases">
        <title>The Genome Sequence of Cryptococcus pinus CBS10737.</title>
        <authorList>
            <consortium name="The Broad Institute Genome Sequencing Platform"/>
            <person name="Cuomo C."/>
            <person name="Litvintseva A."/>
            <person name="Chen Y."/>
            <person name="Heitman J."/>
            <person name="Sun S."/>
            <person name="Springer D."/>
            <person name="Dromer F."/>
            <person name="Young S.K."/>
            <person name="Zeng Q."/>
            <person name="Gargeya S."/>
            <person name="Fitzgerald M."/>
            <person name="Abouelleil A."/>
            <person name="Alvarado L."/>
            <person name="Berlin A.M."/>
            <person name="Chapman S.B."/>
            <person name="Dewar J."/>
            <person name="Goldberg J."/>
            <person name="Griggs A."/>
            <person name="Gujja S."/>
            <person name="Hansen M."/>
            <person name="Howarth C."/>
            <person name="Imamovic A."/>
            <person name="Larimer J."/>
            <person name="McCowan C."/>
            <person name="Murphy C."/>
            <person name="Pearson M."/>
            <person name="Priest M."/>
            <person name="Roberts A."/>
            <person name="Saif S."/>
            <person name="Shea T."/>
            <person name="Sykes S."/>
            <person name="Wortman J."/>
            <person name="Nusbaum C."/>
            <person name="Birren B."/>
        </authorList>
    </citation>
    <scope>NUCLEOTIDE SEQUENCE [LARGE SCALE GENOMIC DNA]</scope>
    <source>
        <strain evidence="3">CBS 10737</strain>
    </source>
</reference>
<sequence>MDRSNSTAGSSNLDLSSLEKLALSSPKTPSTIASPWSVVKQPFSSINTDDDISLIASNINESDDELQEREEDGTRTPTLANNLIMRQGKIADLEKVIDGLKAQIEEYEFTIRYQSLEIKLLRETLDSSGQSILLATPNRDSSERSQMPGRDGNPPKSKDNTDSTAITSLHNQIKEFTDPSEKILQYLNYKAQTLHTQSQDHPTLQEDIDKGIVFGFPDDDVGGYRSQLIEEQQSHIETINCFLSTVNKHKERIQEFENRIQQSDTRLSEQLSFNSQLIDVTEDLNNKIMELKQNVIDVNNENEVLRTIRSTIGEQANEISELHELLEDCKIEYRRLLRKYTKIQKKYDEISNVSMNET</sequence>
<dbReference type="AlphaFoldDB" id="A0A1B9I3P1"/>
<organism evidence="3">
    <name type="scientific">Kwoniella pini CBS 10737</name>
    <dbReference type="NCBI Taxonomy" id="1296096"/>
    <lineage>
        <taxon>Eukaryota</taxon>
        <taxon>Fungi</taxon>
        <taxon>Dikarya</taxon>
        <taxon>Basidiomycota</taxon>
        <taxon>Agaricomycotina</taxon>
        <taxon>Tremellomycetes</taxon>
        <taxon>Tremellales</taxon>
        <taxon>Cryptococcaceae</taxon>
        <taxon>Kwoniella</taxon>
    </lineage>
</organism>
<reference evidence="3" key="3">
    <citation type="submission" date="2016-07" db="EMBL/GenBank/DDBJ databases">
        <title>Evolution of pathogenesis and genome organization in the Tremellales.</title>
        <authorList>
            <person name="Cuomo C."/>
            <person name="Litvintseva A."/>
            <person name="Heitman J."/>
            <person name="Chen Y."/>
            <person name="Sun S."/>
            <person name="Springer D."/>
            <person name="Dromer F."/>
            <person name="Young S."/>
            <person name="Zeng Q."/>
            <person name="Chapman S."/>
            <person name="Gujja S."/>
            <person name="Saif S."/>
            <person name="Birren B."/>
        </authorList>
    </citation>
    <scope>NUCLEOTIDE SEQUENCE</scope>
    <source>
        <strain evidence="3">CBS 10737</strain>
    </source>
</reference>
<evidence type="ECO:0000256" key="2">
    <source>
        <dbReference type="SAM" id="MobiDB-lite"/>
    </source>
</evidence>
<name>A0A1B9I3P1_9TREE</name>
<dbReference type="RefSeq" id="XP_019011362.1">
    <property type="nucleotide sequence ID" value="XM_019155208.1"/>
</dbReference>
<dbReference type="GeneID" id="30171831"/>
<protein>
    <submittedName>
        <fullName evidence="3">Uncharacterized protein</fullName>
    </submittedName>
</protein>
<evidence type="ECO:0000313" key="5">
    <source>
        <dbReference type="Proteomes" id="UP000094020"/>
    </source>
</evidence>
<dbReference type="EMBL" id="CP144525">
    <property type="protein sequence ID" value="WWC71680.1"/>
    <property type="molecule type" value="Genomic_DNA"/>
</dbReference>
<feature type="region of interest" description="Disordered" evidence="2">
    <location>
        <begin position="134"/>
        <end position="163"/>
    </location>
</feature>
<gene>
    <name evidence="3" type="ORF">I206_03462</name>
    <name evidence="4" type="ORF">I206_105638</name>
</gene>
<dbReference type="Proteomes" id="UP000094020">
    <property type="component" value="Chromosome 7"/>
</dbReference>
<evidence type="ECO:0000313" key="3">
    <source>
        <dbReference type="EMBL" id="OCF50143.1"/>
    </source>
</evidence>
<dbReference type="KEGG" id="kpin:30171831"/>
<accession>A0A1B9I3P1</accession>
<feature type="coiled-coil region" evidence="1">
    <location>
        <begin position="239"/>
        <end position="346"/>
    </location>
</feature>
<dbReference type="EMBL" id="KI894010">
    <property type="protein sequence ID" value="OCF50143.1"/>
    <property type="molecule type" value="Genomic_DNA"/>
</dbReference>